<organism evidence="1">
    <name type="scientific">marine sediment metagenome</name>
    <dbReference type="NCBI Taxonomy" id="412755"/>
    <lineage>
        <taxon>unclassified sequences</taxon>
        <taxon>metagenomes</taxon>
        <taxon>ecological metagenomes</taxon>
    </lineage>
</organism>
<feature type="non-terminal residue" evidence="1">
    <location>
        <position position="1"/>
    </location>
</feature>
<evidence type="ECO:0000313" key="1">
    <source>
        <dbReference type="EMBL" id="GAG74637.1"/>
    </source>
</evidence>
<comment type="caution">
    <text evidence="1">The sequence shown here is derived from an EMBL/GenBank/DDBJ whole genome shotgun (WGS) entry which is preliminary data.</text>
</comment>
<name>X1AZR7_9ZZZZ</name>
<sequence>INVLCPMAYSHLGAGVYLRELSKKSSCFLNKAIQFF</sequence>
<proteinExistence type="predicted"/>
<dbReference type="EMBL" id="BART01018276">
    <property type="protein sequence ID" value="GAG74637.1"/>
    <property type="molecule type" value="Genomic_DNA"/>
</dbReference>
<dbReference type="AlphaFoldDB" id="X1AZR7"/>
<accession>X1AZR7</accession>
<protein>
    <submittedName>
        <fullName evidence="1">Uncharacterized protein</fullName>
    </submittedName>
</protein>
<reference evidence="1" key="1">
    <citation type="journal article" date="2014" name="Front. Microbiol.">
        <title>High frequency of phylogenetically diverse reductive dehalogenase-homologous genes in deep subseafloor sedimentary metagenomes.</title>
        <authorList>
            <person name="Kawai M."/>
            <person name="Futagami T."/>
            <person name="Toyoda A."/>
            <person name="Takaki Y."/>
            <person name="Nishi S."/>
            <person name="Hori S."/>
            <person name="Arai W."/>
            <person name="Tsubouchi T."/>
            <person name="Morono Y."/>
            <person name="Uchiyama I."/>
            <person name="Ito T."/>
            <person name="Fujiyama A."/>
            <person name="Inagaki F."/>
            <person name="Takami H."/>
        </authorList>
    </citation>
    <scope>NUCLEOTIDE SEQUENCE</scope>
    <source>
        <strain evidence="1">Expedition CK06-06</strain>
    </source>
</reference>
<gene>
    <name evidence="1" type="ORF">S01H4_34528</name>
</gene>